<feature type="transmembrane region" description="Helical" evidence="1">
    <location>
        <begin position="230"/>
        <end position="251"/>
    </location>
</feature>
<dbReference type="PANTHER" id="PTHR20992:SF9">
    <property type="entry name" value="AT15442P-RELATED"/>
    <property type="match status" value="1"/>
</dbReference>
<feature type="transmembrane region" description="Helical" evidence="1">
    <location>
        <begin position="36"/>
        <end position="55"/>
    </location>
</feature>
<dbReference type="InterPro" id="IPR005240">
    <property type="entry name" value="DUF389"/>
</dbReference>
<evidence type="ECO:0000256" key="1">
    <source>
        <dbReference type="SAM" id="Phobius"/>
    </source>
</evidence>
<feature type="transmembrane region" description="Helical" evidence="1">
    <location>
        <begin position="98"/>
        <end position="118"/>
    </location>
</feature>
<feature type="transmembrane region" description="Helical" evidence="1">
    <location>
        <begin position="186"/>
        <end position="209"/>
    </location>
</feature>
<dbReference type="AlphaFoldDB" id="A0A9D9E4X2"/>
<sequence length="446" mass="49150">MLPGTVRAFLRNAFDQKDDRESVQVTMDAIREGTEFKGSSLWILIFAVFIASLGLDVNSAAVIIGAMLISPLMGPIMGVGLGLGIYDFELIKKSVKNLAVATLFSVLTSMVYFLVSPLNDARSELLARTSPTIYDVLIALFGGAAGIVAVSTKQKGNVLPGVAIATALMPPLCTAGFGLANGNMHYFLGAFYLFFINSVFIAFATTIGTKLMKFPKKQFIDPQRQVTVERIVYAILFATVVPSVIITYNMIRDNYITTTAYNFLNDEFNTSRNQIINKSVKYEKGLWTISVSIIGREIPQDSIKAIQERLPRPIAGARLIISQGFGQEEFDVGNENQTLQQIYADNMMRIEKQRDVIDSLKSEIAYFVAYDTLAKVVAPEAKILFPQVAGLAITRTLFSDIESGTTKDATVAIVKYERRMPAATYDTFKKWLEARTGVAELQIIGE</sequence>
<proteinExistence type="predicted"/>
<gene>
    <name evidence="2" type="ORF">IAC54_07935</name>
</gene>
<dbReference type="EMBL" id="JADIMW010000083">
    <property type="protein sequence ID" value="MBO8438807.1"/>
    <property type="molecule type" value="Genomic_DNA"/>
</dbReference>
<comment type="caution">
    <text evidence="2">The sequence shown here is derived from an EMBL/GenBank/DDBJ whole genome shotgun (WGS) entry which is preliminary data.</text>
</comment>
<name>A0A9D9E4X2_9BACT</name>
<dbReference type="Proteomes" id="UP000823636">
    <property type="component" value="Unassembled WGS sequence"/>
</dbReference>
<reference evidence="2" key="1">
    <citation type="submission" date="2020-10" db="EMBL/GenBank/DDBJ databases">
        <authorList>
            <person name="Gilroy R."/>
        </authorList>
    </citation>
    <scope>NUCLEOTIDE SEQUENCE</scope>
    <source>
        <strain evidence="2">G3-4614</strain>
    </source>
</reference>
<keyword evidence="1" id="KW-1133">Transmembrane helix</keyword>
<accession>A0A9D9E4X2</accession>
<keyword evidence="1" id="KW-0812">Transmembrane</keyword>
<feature type="transmembrane region" description="Helical" evidence="1">
    <location>
        <begin position="158"/>
        <end position="180"/>
    </location>
</feature>
<feature type="transmembrane region" description="Helical" evidence="1">
    <location>
        <begin position="61"/>
        <end position="86"/>
    </location>
</feature>
<protein>
    <submittedName>
        <fullName evidence="2">DUF389 domain-containing protein</fullName>
    </submittedName>
</protein>
<organism evidence="2 3">
    <name type="scientific">Candidatus Caccoplasma merdipullorum</name>
    <dbReference type="NCBI Taxonomy" id="2840718"/>
    <lineage>
        <taxon>Bacteria</taxon>
        <taxon>Pseudomonadati</taxon>
        <taxon>Bacteroidota</taxon>
        <taxon>Bacteroidia</taxon>
        <taxon>Bacteroidales</taxon>
        <taxon>Bacteroidaceae</taxon>
        <taxon>Bacteroidaceae incertae sedis</taxon>
        <taxon>Candidatus Caccoplasma</taxon>
    </lineage>
</organism>
<evidence type="ECO:0000313" key="2">
    <source>
        <dbReference type="EMBL" id="MBO8438807.1"/>
    </source>
</evidence>
<reference evidence="2" key="2">
    <citation type="journal article" date="2021" name="PeerJ">
        <title>Extensive microbial diversity within the chicken gut microbiome revealed by metagenomics and culture.</title>
        <authorList>
            <person name="Gilroy R."/>
            <person name="Ravi A."/>
            <person name="Getino M."/>
            <person name="Pursley I."/>
            <person name="Horton D.L."/>
            <person name="Alikhan N.F."/>
            <person name="Baker D."/>
            <person name="Gharbi K."/>
            <person name="Hall N."/>
            <person name="Watson M."/>
            <person name="Adriaenssens E.M."/>
            <person name="Foster-Nyarko E."/>
            <person name="Jarju S."/>
            <person name="Secka A."/>
            <person name="Antonio M."/>
            <person name="Oren A."/>
            <person name="Chaudhuri R.R."/>
            <person name="La Ragione R."/>
            <person name="Hildebrand F."/>
            <person name="Pallen M.J."/>
        </authorList>
    </citation>
    <scope>NUCLEOTIDE SEQUENCE</scope>
    <source>
        <strain evidence="2">G3-4614</strain>
    </source>
</reference>
<feature type="transmembrane region" description="Helical" evidence="1">
    <location>
        <begin position="133"/>
        <end position="151"/>
    </location>
</feature>
<evidence type="ECO:0000313" key="3">
    <source>
        <dbReference type="Proteomes" id="UP000823636"/>
    </source>
</evidence>
<dbReference type="Pfam" id="PF04087">
    <property type="entry name" value="DUF389"/>
    <property type="match status" value="1"/>
</dbReference>
<dbReference type="PANTHER" id="PTHR20992">
    <property type="entry name" value="AT15442P-RELATED"/>
    <property type="match status" value="1"/>
</dbReference>
<keyword evidence="1" id="KW-0472">Membrane</keyword>